<evidence type="ECO:0000256" key="3">
    <source>
        <dbReference type="ARBA" id="ARBA00022759"/>
    </source>
</evidence>
<feature type="domain" description="Endoribonuclease YicC-like N-terminal" evidence="6">
    <location>
        <begin position="3"/>
        <end position="159"/>
    </location>
</feature>
<name>A0A2A2ADW4_9BURK</name>
<dbReference type="PANTHER" id="PTHR30636:SF3">
    <property type="entry name" value="UPF0701 PROTEIN YICC"/>
    <property type="match status" value="1"/>
</dbReference>
<evidence type="ECO:0000313" key="8">
    <source>
        <dbReference type="EMBL" id="PAT36006.1"/>
    </source>
</evidence>
<proteinExistence type="inferred from homology"/>
<dbReference type="GO" id="GO:0016787">
    <property type="term" value="F:hydrolase activity"/>
    <property type="evidence" value="ECO:0007669"/>
    <property type="project" value="UniProtKB-KW"/>
</dbReference>
<keyword evidence="3" id="KW-0255">Endonuclease</keyword>
<dbReference type="InterPro" id="IPR005229">
    <property type="entry name" value="YicC/YloC-like"/>
</dbReference>
<evidence type="ECO:0000259" key="7">
    <source>
        <dbReference type="Pfam" id="PF08340"/>
    </source>
</evidence>
<dbReference type="GO" id="GO:0004521">
    <property type="term" value="F:RNA endonuclease activity"/>
    <property type="evidence" value="ECO:0007669"/>
    <property type="project" value="InterPro"/>
</dbReference>
<dbReference type="AlphaFoldDB" id="A0A2A2ADW4"/>
<comment type="similarity">
    <text evidence="5">Belongs to the YicC/YloC family.</text>
</comment>
<dbReference type="InterPro" id="IPR013527">
    <property type="entry name" value="YicC-like_N"/>
</dbReference>
<evidence type="ECO:0000256" key="4">
    <source>
        <dbReference type="ARBA" id="ARBA00022801"/>
    </source>
</evidence>
<keyword evidence="2" id="KW-0540">Nuclease</keyword>
<dbReference type="RefSeq" id="WP_095548852.1">
    <property type="nucleotide sequence ID" value="NZ_NSJF01000001.1"/>
</dbReference>
<comment type="caution">
    <text evidence="8">The sequence shown here is derived from an EMBL/GenBank/DDBJ whole genome shotgun (WGS) entry which is preliminary data.</text>
</comment>
<comment type="cofactor">
    <cofactor evidence="1">
        <name>a divalent metal cation</name>
        <dbReference type="ChEBI" id="CHEBI:60240"/>
    </cofactor>
</comment>
<dbReference type="InterPro" id="IPR013551">
    <property type="entry name" value="YicC-like_C"/>
</dbReference>
<accession>A0A2A2ADW4</accession>
<organism evidence="8 9">
    <name type="scientific">Vandammella animalimorsus</name>
    <dbReference type="NCBI Taxonomy" id="2029117"/>
    <lineage>
        <taxon>Bacteria</taxon>
        <taxon>Pseudomonadati</taxon>
        <taxon>Pseudomonadota</taxon>
        <taxon>Betaproteobacteria</taxon>
        <taxon>Burkholderiales</taxon>
        <taxon>Comamonadaceae</taxon>
        <taxon>Vandammella</taxon>
    </lineage>
</organism>
<evidence type="ECO:0000313" key="9">
    <source>
        <dbReference type="Proteomes" id="UP000217999"/>
    </source>
</evidence>
<sequence length="308" mass="34935">MAVNSMTGYASLQQQLQQQGQDMGLGMELRSVNSRFLDLVLKVPEALKAHEARIRQLLTEHLARGKVEVRMTLRRSEAVRHGALQVEALQRLAHNQAQIQSWFPDARSLSVAEILQLQAQPQDERDEHELLWDEACEQLVLDAIASLREARQAEGARLAQGLAERTRQLQHWVRQAEPLVPQVVAQQQQKFLDRWHEALAPALEGTADAPPALDRKELEQRAMAEATAFAMRVDVAEELTRLEAHLQEVLTLLDKGGVIGKRLDFLMQELHREANTLGSKSPVLELSRISMEMKVLIEQMREQVQNIE</sequence>
<dbReference type="PANTHER" id="PTHR30636">
    <property type="entry name" value="UPF0701 PROTEIN YICC"/>
    <property type="match status" value="1"/>
</dbReference>
<evidence type="ECO:0000259" key="6">
    <source>
        <dbReference type="Pfam" id="PF03755"/>
    </source>
</evidence>
<dbReference type="NCBIfam" id="TIGR00255">
    <property type="entry name" value="YicC/YloC family endoribonuclease"/>
    <property type="match status" value="1"/>
</dbReference>
<dbReference type="Proteomes" id="UP000217999">
    <property type="component" value="Unassembled WGS sequence"/>
</dbReference>
<dbReference type="EMBL" id="NSJF01000001">
    <property type="protein sequence ID" value="PAT36006.1"/>
    <property type="molecule type" value="Genomic_DNA"/>
</dbReference>
<protein>
    <submittedName>
        <fullName evidence="8">YicC family protein</fullName>
    </submittedName>
</protein>
<dbReference type="Pfam" id="PF08340">
    <property type="entry name" value="YicC-like_C"/>
    <property type="match status" value="1"/>
</dbReference>
<evidence type="ECO:0000256" key="1">
    <source>
        <dbReference type="ARBA" id="ARBA00001968"/>
    </source>
</evidence>
<gene>
    <name evidence="8" type="ORF">CK620_01885</name>
</gene>
<keyword evidence="4" id="KW-0378">Hydrolase</keyword>
<evidence type="ECO:0000256" key="5">
    <source>
        <dbReference type="ARBA" id="ARBA00035648"/>
    </source>
</evidence>
<feature type="domain" description="Endoribonuclease YicC-like C-terminal" evidence="7">
    <location>
        <begin position="187"/>
        <end position="308"/>
    </location>
</feature>
<reference evidence="8 9" key="1">
    <citation type="submission" date="2017-08" db="EMBL/GenBank/DDBJ databases">
        <title>WGS of Clinical strains of the CDC Group NO-1 linked to zoonotic infections in humans.</title>
        <authorList>
            <person name="Bernier A.-M."/>
            <person name="Bernard K."/>
        </authorList>
    </citation>
    <scope>NUCLEOTIDE SEQUENCE [LARGE SCALE GENOMIC DNA]</scope>
    <source>
        <strain evidence="8 9">NML03-0146</strain>
    </source>
</reference>
<evidence type="ECO:0000256" key="2">
    <source>
        <dbReference type="ARBA" id="ARBA00022722"/>
    </source>
</evidence>
<dbReference type="Pfam" id="PF03755">
    <property type="entry name" value="YicC-like_N"/>
    <property type="match status" value="1"/>
</dbReference>